<dbReference type="Proteomes" id="UP000660454">
    <property type="component" value="Unassembled WGS sequence"/>
</dbReference>
<dbReference type="InterPro" id="IPR026337">
    <property type="entry name" value="AKG_HExxH"/>
</dbReference>
<gene>
    <name evidence="1" type="ORF">Msi02_41520</name>
</gene>
<evidence type="ECO:0000313" key="1">
    <source>
        <dbReference type="EMBL" id="GIH63335.1"/>
    </source>
</evidence>
<evidence type="ECO:0000313" key="2">
    <source>
        <dbReference type="Proteomes" id="UP000660454"/>
    </source>
</evidence>
<accession>A0ABQ4GPH3</accession>
<dbReference type="RefSeq" id="WP_204049829.1">
    <property type="nucleotide sequence ID" value="NZ_BOOF01000024.1"/>
</dbReference>
<comment type="caution">
    <text evidence="1">The sequence shown here is derived from an EMBL/GenBank/DDBJ whole genome shotgun (WGS) entry which is preliminary data.</text>
</comment>
<sequence>MTSPQLTEHRIPADAFDELAAGTGGAPVVRRLVAAQYSKHLLLVRGVLEAARRAGHARWAAARRAYDLLAAVQAQHPEAVAAVLRHPSVGAWARHAVGTGEGVEQLASVAAAAVVRAGVTCEVDVPMTGGVVTIPSLGQVTLPGASAAGDATATVHSAPDGAEVSVEGVAVRIGGAAPGWAGLRSLSAEAGGRSFRVLVDDLDPHRMPGSGNLRSRLSESETERWQGVLQEAWGLLARNHPDVADEVAAAITVFTPLTAPDQGLSSATSRETFGCIALSTPPDPHTLAVTLAHETQHAKLSALLDIVPLTRPDDGARYYAPWRDDPRPVGGLLQGAYAFLGVAGFWRRQRHHESGEDAVRAGAEFARWREAARTVSGTLLTSGALTGPGERFVARMARRLDDWRREPVPAASAAIAREAADRHLTLWRERNGGAGHVGDVLRT</sequence>
<dbReference type="NCBIfam" id="TIGR04267">
    <property type="entry name" value="mod_HExxH"/>
    <property type="match status" value="1"/>
</dbReference>
<name>A0ABQ4GPH3_9ACTN</name>
<proteinExistence type="predicted"/>
<dbReference type="EMBL" id="BOOF01000024">
    <property type="protein sequence ID" value="GIH63335.1"/>
    <property type="molecule type" value="Genomic_DNA"/>
</dbReference>
<keyword evidence="2" id="KW-1185">Reference proteome</keyword>
<evidence type="ECO:0008006" key="3">
    <source>
        <dbReference type="Google" id="ProtNLM"/>
    </source>
</evidence>
<protein>
    <recommendedName>
        <fullName evidence="3">HEXXH motif-containing protein</fullName>
    </recommendedName>
</protein>
<reference evidence="1 2" key="1">
    <citation type="submission" date="2021-01" db="EMBL/GenBank/DDBJ databases">
        <title>Whole genome shotgun sequence of Microbispora siamensis NBRC 104113.</title>
        <authorList>
            <person name="Komaki H."/>
            <person name="Tamura T."/>
        </authorList>
    </citation>
    <scope>NUCLEOTIDE SEQUENCE [LARGE SCALE GENOMIC DNA]</scope>
    <source>
        <strain evidence="1 2">NBRC 104113</strain>
    </source>
</reference>
<organism evidence="1 2">
    <name type="scientific">Microbispora siamensis</name>
    <dbReference type="NCBI Taxonomy" id="564413"/>
    <lineage>
        <taxon>Bacteria</taxon>
        <taxon>Bacillati</taxon>
        <taxon>Actinomycetota</taxon>
        <taxon>Actinomycetes</taxon>
        <taxon>Streptosporangiales</taxon>
        <taxon>Streptosporangiaceae</taxon>
        <taxon>Microbispora</taxon>
    </lineage>
</organism>